<dbReference type="InterPro" id="IPR000467">
    <property type="entry name" value="G_patch_dom"/>
</dbReference>
<dbReference type="PANTHER" id="PTHR45982">
    <property type="entry name" value="REGULATOR OF CHROMOSOME CONDENSATION"/>
    <property type="match status" value="1"/>
</dbReference>
<name>A0A4S2KTL0_9HYME</name>
<keyword evidence="3" id="KW-0040">ANK repeat</keyword>
<feature type="non-terminal residue" evidence="8">
    <location>
        <position position="1167"/>
    </location>
</feature>
<feature type="repeat" description="RCC1" evidence="4">
    <location>
        <begin position="210"/>
        <end position="261"/>
    </location>
</feature>
<dbReference type="PANTHER" id="PTHR45982:SF1">
    <property type="entry name" value="REGULATOR OF CHROMOSOME CONDENSATION"/>
    <property type="match status" value="1"/>
</dbReference>
<dbReference type="GO" id="GO:0005085">
    <property type="term" value="F:guanyl-nucleotide exchange factor activity"/>
    <property type="evidence" value="ECO:0007669"/>
    <property type="project" value="TreeGrafter"/>
</dbReference>
<proteinExistence type="predicted"/>
<evidence type="ECO:0000313" key="9">
    <source>
        <dbReference type="Proteomes" id="UP000310200"/>
    </source>
</evidence>
<dbReference type="PROSITE" id="PS00626">
    <property type="entry name" value="RCC1_2"/>
    <property type="match status" value="3"/>
</dbReference>
<dbReference type="Gene3D" id="1.25.40.20">
    <property type="entry name" value="Ankyrin repeat-containing domain"/>
    <property type="match status" value="1"/>
</dbReference>
<dbReference type="PROSITE" id="PS00625">
    <property type="entry name" value="RCC1_1"/>
    <property type="match status" value="1"/>
</dbReference>
<organism evidence="8 9">
    <name type="scientific">Temnothorax longispinosus</name>
    <dbReference type="NCBI Taxonomy" id="300112"/>
    <lineage>
        <taxon>Eukaryota</taxon>
        <taxon>Metazoa</taxon>
        <taxon>Ecdysozoa</taxon>
        <taxon>Arthropoda</taxon>
        <taxon>Hexapoda</taxon>
        <taxon>Insecta</taxon>
        <taxon>Pterygota</taxon>
        <taxon>Neoptera</taxon>
        <taxon>Endopterygota</taxon>
        <taxon>Hymenoptera</taxon>
        <taxon>Apocrita</taxon>
        <taxon>Aculeata</taxon>
        <taxon>Formicoidea</taxon>
        <taxon>Formicidae</taxon>
        <taxon>Myrmicinae</taxon>
        <taxon>Temnothorax</taxon>
    </lineage>
</organism>
<feature type="repeat" description="RCC1" evidence="4">
    <location>
        <begin position="380"/>
        <end position="431"/>
    </location>
</feature>
<dbReference type="GO" id="GO:0003676">
    <property type="term" value="F:nucleic acid binding"/>
    <property type="evidence" value="ECO:0007669"/>
    <property type="project" value="InterPro"/>
</dbReference>
<dbReference type="InterPro" id="IPR002110">
    <property type="entry name" value="Ankyrin_rpt"/>
</dbReference>
<dbReference type="PROSITE" id="PS50012">
    <property type="entry name" value="RCC1_3"/>
    <property type="match status" value="7"/>
</dbReference>
<dbReference type="InterPro" id="IPR036770">
    <property type="entry name" value="Ankyrin_rpt-contain_sf"/>
</dbReference>
<feature type="repeat" description="RCC1" evidence="4">
    <location>
        <begin position="432"/>
        <end position="484"/>
    </location>
</feature>
<evidence type="ECO:0000259" key="7">
    <source>
        <dbReference type="PROSITE" id="PS50174"/>
    </source>
</evidence>
<dbReference type="PROSITE" id="PS50297">
    <property type="entry name" value="ANK_REP_REGION"/>
    <property type="match status" value="1"/>
</dbReference>
<evidence type="ECO:0000256" key="2">
    <source>
        <dbReference type="ARBA" id="ARBA00022737"/>
    </source>
</evidence>
<evidence type="ECO:0000256" key="1">
    <source>
        <dbReference type="ARBA" id="ARBA00022658"/>
    </source>
</evidence>
<dbReference type="SUPFAM" id="SSF48403">
    <property type="entry name" value="Ankyrin repeat"/>
    <property type="match status" value="1"/>
</dbReference>
<evidence type="ECO:0000256" key="4">
    <source>
        <dbReference type="PROSITE-ProRule" id="PRU00235"/>
    </source>
</evidence>
<keyword evidence="5" id="KW-0175">Coiled coil</keyword>
<dbReference type="PROSITE" id="PS50174">
    <property type="entry name" value="G_PATCH"/>
    <property type="match status" value="1"/>
</dbReference>
<dbReference type="InterPro" id="IPR009091">
    <property type="entry name" value="RCC1/BLIP-II"/>
</dbReference>
<feature type="repeat" description="ANK" evidence="3">
    <location>
        <begin position="798"/>
        <end position="830"/>
    </location>
</feature>
<dbReference type="InterPro" id="IPR000408">
    <property type="entry name" value="Reg_chr_condens"/>
</dbReference>
<evidence type="ECO:0000256" key="6">
    <source>
        <dbReference type="SAM" id="MobiDB-lite"/>
    </source>
</evidence>
<comment type="caution">
    <text evidence="8">The sequence shown here is derived from an EMBL/GenBank/DDBJ whole genome shotgun (WGS) entry which is preliminary data.</text>
</comment>
<accession>A0A4S2KTL0</accession>
<feature type="repeat" description="RCC1" evidence="4">
    <location>
        <begin position="262"/>
        <end position="313"/>
    </location>
</feature>
<dbReference type="Pfam" id="PF25390">
    <property type="entry name" value="WD40_RLD"/>
    <property type="match status" value="1"/>
</dbReference>
<dbReference type="Gene3D" id="2.130.10.30">
    <property type="entry name" value="Regulator of chromosome condensation 1/beta-lactamase-inhibitor protein II"/>
    <property type="match status" value="1"/>
</dbReference>
<dbReference type="PROSITE" id="PS50088">
    <property type="entry name" value="ANK_REPEAT"/>
    <property type="match status" value="1"/>
</dbReference>
<dbReference type="Proteomes" id="UP000310200">
    <property type="component" value="Unassembled WGS sequence"/>
</dbReference>
<dbReference type="PRINTS" id="PR00633">
    <property type="entry name" value="RCCNDNSATION"/>
</dbReference>
<feature type="region of interest" description="Disordered" evidence="6">
    <location>
        <begin position="106"/>
        <end position="145"/>
    </location>
</feature>
<dbReference type="InterPro" id="IPR051553">
    <property type="entry name" value="Ran_GTPase-activating"/>
</dbReference>
<feature type="repeat" description="RCC1" evidence="4">
    <location>
        <begin position="159"/>
        <end position="209"/>
    </location>
</feature>
<dbReference type="CDD" id="cd22860">
    <property type="entry name" value="PDRG1"/>
    <property type="match status" value="1"/>
</dbReference>
<dbReference type="GO" id="GO:0005737">
    <property type="term" value="C:cytoplasm"/>
    <property type="evidence" value="ECO:0007669"/>
    <property type="project" value="TreeGrafter"/>
</dbReference>
<dbReference type="EMBL" id="QBLH01001154">
    <property type="protein sequence ID" value="TGZ52886.1"/>
    <property type="molecule type" value="Genomic_DNA"/>
</dbReference>
<feature type="repeat" description="RCC1" evidence="4">
    <location>
        <begin position="314"/>
        <end position="378"/>
    </location>
</feature>
<dbReference type="SMART" id="SM00248">
    <property type="entry name" value="ANK"/>
    <property type="match status" value="2"/>
</dbReference>
<dbReference type="Pfam" id="PF01585">
    <property type="entry name" value="G-patch"/>
    <property type="match status" value="1"/>
</dbReference>
<keyword evidence="9" id="KW-1185">Reference proteome</keyword>
<dbReference type="InterPro" id="IPR058923">
    <property type="entry name" value="RCC1-like_dom"/>
</dbReference>
<dbReference type="SUPFAM" id="SSF50985">
    <property type="entry name" value="RCC1/BLIP-II"/>
    <property type="match status" value="1"/>
</dbReference>
<feature type="compositionally biased region" description="Low complexity" evidence="6">
    <location>
        <begin position="108"/>
        <end position="117"/>
    </location>
</feature>
<keyword evidence="1" id="KW-0344">Guanine-nucleotide releasing factor</keyword>
<keyword evidence="2" id="KW-0677">Repeat</keyword>
<protein>
    <recommendedName>
        <fullName evidence="7">G-patch domain-containing protein</fullName>
    </recommendedName>
</protein>
<evidence type="ECO:0000313" key="8">
    <source>
        <dbReference type="EMBL" id="TGZ52886.1"/>
    </source>
</evidence>
<evidence type="ECO:0000256" key="5">
    <source>
        <dbReference type="SAM" id="Coils"/>
    </source>
</evidence>
<dbReference type="SMART" id="SM00443">
    <property type="entry name" value="G_patch"/>
    <property type="match status" value="1"/>
</dbReference>
<feature type="repeat" description="RCC1" evidence="4">
    <location>
        <begin position="485"/>
        <end position="538"/>
    </location>
</feature>
<dbReference type="Pfam" id="PF12796">
    <property type="entry name" value="Ank_2"/>
    <property type="match status" value="1"/>
</dbReference>
<dbReference type="AlphaFoldDB" id="A0A4S2KTL0"/>
<sequence>MRSVALFGALNAAARGDRAAKLIGSSIEGVDRRAVSPFSLACPSGSPCARAVFKSTNENRPQRLNGQLLAPCAPLLRLLVVLGELRNSREAWSTVTFGANATRNGIYSRSTRNSSRMPPRRSRKRTAEDPTQADKAPKQIKKKQGLSIKPDLRSLSIGGVMLVFGQGDFGQLGLGEDVTEKMRPAAISDYTDIVAVAAGAMHNVCLRKMGEVLTFGCNDEGALGRDTTKEGSETVPGVIELPGKAIQVTAGDSHTAALLEGGRVFAWGTFRDTHGSMGLTLKGNERFPIEMLPNVKIVKIASGNDHLVLLSEIGRVYTCGRGEQGQLGRVAARTASRNTRQGIGLLLTPGVVEFKIRKKLYFDDIWAGNFCTFAKEHEKGDIYVFGLNNFYQIGLKDNDIHFHPQISKTFSGKVWRHISSGEHHTIALDNAGQVFVMGRKEYGRLGLGPNCPDAEELTLVPALSSTKCIDIGAGSRESFAVTDSGDLYSWGAGTNGNLGTGDVIDVEEPVLVKGKQLEGKTVVRVSGGGQHTLALATIRPVKDKTAAIQRSRHIDSPLPSSASVYFGAMHFLWHADVMRLYISDIISISKSCTNFNLSSSNCVALSSLKNLLILNNKLIYNIGVAQSLSGFHNLISPGIDASLGQHKCQARNLKSSNYMNEKMFLQQWMHIRHNIDIPWKTFVRESPGIQDKSPERCIHQLAFQGNEAKAAYEEIVHQISNSNTPPARLRHLRSRITGSQGNSGTNSASIVQSKMITLSDDILAKVTVNTLLKAVEQKDLKFLQKHMTTENVNVSDDFGWTPLMSAAYCGHLEIVQFLLNLGANKRTRDKSGLTAAQLALKRNYLSIVALLKKKSDSISGIDQLSANINPNVNNINALSARSMPIESSMEHNKDIVIEENTRLKQNTAFYCEICKTTFQETMLQKHESSTLHIFNTKPKLKNAMYGISRQNKGYRMLLNTGWDEEAGLGPSGKGIKYPIKTCLKMDRKGLGQLPENEYKITHFKSGDTTAVNNSKVPKQKPLKKRDRERLLHREARKERALRIALWQMSIKKTVENKASEILTDREEIIALDKRRNYNRVGMRTLQKQGHQKIWITVGPLLLKMPSKAAEELLEKDQRECDTAINKLRSDLRIKVNELRDLELTPPVPGLMLKPMSHKEMGAIGQIL</sequence>
<feature type="domain" description="G-patch" evidence="7">
    <location>
        <begin position="949"/>
        <end position="995"/>
    </location>
</feature>
<dbReference type="STRING" id="300112.A0A4S2KTL0"/>
<reference evidence="8 9" key="1">
    <citation type="journal article" date="2019" name="Philos. Trans. R. Soc. Lond., B, Biol. Sci.">
        <title>Ant behaviour and brain gene expression of defending hosts depend on the ecological success of the intruding social parasite.</title>
        <authorList>
            <person name="Kaur R."/>
            <person name="Stoldt M."/>
            <person name="Jongepier E."/>
            <person name="Feldmeyer B."/>
            <person name="Menzel F."/>
            <person name="Bornberg-Bauer E."/>
            <person name="Foitzik S."/>
        </authorList>
    </citation>
    <scope>NUCLEOTIDE SEQUENCE [LARGE SCALE GENOMIC DNA]</scope>
    <source>
        <tissue evidence="8">Whole body</tissue>
    </source>
</reference>
<feature type="coiled-coil region" evidence="5">
    <location>
        <begin position="1106"/>
        <end position="1144"/>
    </location>
</feature>
<evidence type="ECO:0000256" key="3">
    <source>
        <dbReference type="PROSITE-ProRule" id="PRU00023"/>
    </source>
</evidence>
<gene>
    <name evidence="8" type="ORF">DBV15_11487</name>
</gene>